<dbReference type="Proteomes" id="UP000053429">
    <property type="component" value="Unassembled WGS sequence"/>
</dbReference>
<name>A0A117RJE8_9ACTN</name>
<gene>
    <name evidence="2" type="ORF">AQJ67_37630</name>
</gene>
<dbReference type="OrthoDB" id="4191189at2"/>
<evidence type="ECO:0000256" key="1">
    <source>
        <dbReference type="SAM" id="MobiDB-lite"/>
    </source>
</evidence>
<evidence type="ECO:0000313" key="3">
    <source>
        <dbReference type="Proteomes" id="UP000053429"/>
    </source>
</evidence>
<keyword evidence="3" id="KW-1185">Reference proteome</keyword>
<protein>
    <submittedName>
        <fullName evidence="2">Uncharacterized protein</fullName>
    </submittedName>
</protein>
<sequence>MATTRPEGEGAHEQHNHGSGTFIGRDNYGDVHNEMVDPKTKALLAKMTVQAPSLAKLLDQALRDGVISPDTVNALARAARNINEDVASALREAGRNINEDVARSLMFAGKSINPTVADQILRATEILSKATQGLSIDDLHKVAYRFERTKESLNGSAGTLERLESGTGPFSRIDTITSALNSAAERIERVVTPPPPKIIIDREATVKSFLLGGRSRNDSDRRLPDSALIQVRLPTLCGTAPGRLVT</sequence>
<comment type="caution">
    <text evidence="2">The sequence shown here is derived from an EMBL/GenBank/DDBJ whole genome shotgun (WGS) entry which is preliminary data.</text>
</comment>
<feature type="compositionally biased region" description="Basic and acidic residues" evidence="1">
    <location>
        <begin position="1"/>
        <end position="16"/>
    </location>
</feature>
<reference evidence="2 3" key="1">
    <citation type="submission" date="2015-10" db="EMBL/GenBank/DDBJ databases">
        <title>Draft genome sequence of Streptomyces caeruleatus NRRL B-24802, type strain for the species Streptomyces caeruleatus.</title>
        <authorList>
            <person name="Ruckert C."/>
            <person name="Winkler A."/>
            <person name="Kalinowski J."/>
            <person name="Kampfer P."/>
            <person name="Glaeser S."/>
        </authorList>
    </citation>
    <scope>NUCLEOTIDE SEQUENCE [LARGE SCALE GENOMIC DNA]</scope>
    <source>
        <strain evidence="2 3">NRRL B-24802</strain>
    </source>
</reference>
<proteinExistence type="predicted"/>
<evidence type="ECO:0000313" key="2">
    <source>
        <dbReference type="EMBL" id="KUN94079.1"/>
    </source>
</evidence>
<accession>A0A117RJE8</accession>
<organism evidence="2 3">
    <name type="scientific">Streptomyces caeruleatus</name>
    <dbReference type="NCBI Taxonomy" id="661399"/>
    <lineage>
        <taxon>Bacteria</taxon>
        <taxon>Bacillati</taxon>
        <taxon>Actinomycetota</taxon>
        <taxon>Actinomycetes</taxon>
        <taxon>Kitasatosporales</taxon>
        <taxon>Streptomycetaceae</taxon>
        <taxon>Streptomyces</taxon>
    </lineage>
</organism>
<feature type="region of interest" description="Disordered" evidence="1">
    <location>
        <begin position="1"/>
        <end position="26"/>
    </location>
</feature>
<dbReference type="AlphaFoldDB" id="A0A117RJE8"/>
<dbReference type="RefSeq" id="WP_062723976.1">
    <property type="nucleotide sequence ID" value="NZ_KQ948940.1"/>
</dbReference>
<dbReference type="EMBL" id="LMWY01000052">
    <property type="protein sequence ID" value="KUN94079.1"/>
    <property type="molecule type" value="Genomic_DNA"/>
</dbReference>